<keyword evidence="2" id="KW-1185">Reference proteome</keyword>
<evidence type="ECO:0000313" key="2">
    <source>
        <dbReference type="Proteomes" id="UP001055879"/>
    </source>
</evidence>
<evidence type="ECO:0000313" key="1">
    <source>
        <dbReference type="EMBL" id="KAI3664998.1"/>
    </source>
</evidence>
<sequence length="125" mass="14242">MLRAALSTPPDIWCQIIAPFLIFSIIELAISMALIVQVREEGWTSGMRESDSIDKKNSSPLEPGKVIIIINEFPSNSQPTYAIHSRKDSNTQKTPYLRRRAPVKNTRKAGARVLRYSIKRKESDW</sequence>
<protein>
    <submittedName>
        <fullName evidence="1">Uncharacterized protein</fullName>
    </submittedName>
</protein>
<dbReference type="Proteomes" id="UP001055879">
    <property type="component" value="Linkage Group LG18"/>
</dbReference>
<dbReference type="EMBL" id="CM042064">
    <property type="protein sequence ID" value="KAI3664998.1"/>
    <property type="molecule type" value="Genomic_DNA"/>
</dbReference>
<accession>A0ACB8XDY1</accession>
<reference evidence="1 2" key="2">
    <citation type="journal article" date="2022" name="Mol. Ecol. Resour.">
        <title>The genomes of chicory, endive, great burdock and yacon provide insights into Asteraceae paleo-polyploidization history and plant inulin production.</title>
        <authorList>
            <person name="Fan W."/>
            <person name="Wang S."/>
            <person name="Wang H."/>
            <person name="Wang A."/>
            <person name="Jiang F."/>
            <person name="Liu H."/>
            <person name="Zhao H."/>
            <person name="Xu D."/>
            <person name="Zhang Y."/>
        </authorList>
    </citation>
    <scope>NUCLEOTIDE SEQUENCE [LARGE SCALE GENOMIC DNA]</scope>
    <source>
        <strain evidence="2">cv. Niubang</strain>
    </source>
</reference>
<name>A0ACB8XDY1_ARCLA</name>
<gene>
    <name evidence="1" type="ORF">L6452_43613</name>
</gene>
<comment type="caution">
    <text evidence="1">The sequence shown here is derived from an EMBL/GenBank/DDBJ whole genome shotgun (WGS) entry which is preliminary data.</text>
</comment>
<organism evidence="1 2">
    <name type="scientific">Arctium lappa</name>
    <name type="common">Greater burdock</name>
    <name type="synonym">Lappa major</name>
    <dbReference type="NCBI Taxonomy" id="4217"/>
    <lineage>
        <taxon>Eukaryota</taxon>
        <taxon>Viridiplantae</taxon>
        <taxon>Streptophyta</taxon>
        <taxon>Embryophyta</taxon>
        <taxon>Tracheophyta</taxon>
        <taxon>Spermatophyta</taxon>
        <taxon>Magnoliopsida</taxon>
        <taxon>eudicotyledons</taxon>
        <taxon>Gunneridae</taxon>
        <taxon>Pentapetalae</taxon>
        <taxon>asterids</taxon>
        <taxon>campanulids</taxon>
        <taxon>Asterales</taxon>
        <taxon>Asteraceae</taxon>
        <taxon>Carduoideae</taxon>
        <taxon>Cardueae</taxon>
        <taxon>Arctiinae</taxon>
        <taxon>Arctium</taxon>
    </lineage>
</organism>
<proteinExistence type="predicted"/>
<reference evidence="2" key="1">
    <citation type="journal article" date="2022" name="Mol. Ecol. Resour.">
        <title>The genomes of chicory, endive, great burdock and yacon provide insights into Asteraceae palaeo-polyploidization history and plant inulin production.</title>
        <authorList>
            <person name="Fan W."/>
            <person name="Wang S."/>
            <person name="Wang H."/>
            <person name="Wang A."/>
            <person name="Jiang F."/>
            <person name="Liu H."/>
            <person name="Zhao H."/>
            <person name="Xu D."/>
            <person name="Zhang Y."/>
        </authorList>
    </citation>
    <scope>NUCLEOTIDE SEQUENCE [LARGE SCALE GENOMIC DNA]</scope>
    <source>
        <strain evidence="2">cv. Niubang</strain>
    </source>
</reference>